<keyword evidence="1" id="KW-0472">Membrane</keyword>
<dbReference type="OrthoDB" id="4161539at2759"/>
<evidence type="ECO:0000313" key="3">
    <source>
        <dbReference type="Proteomes" id="UP000038010"/>
    </source>
</evidence>
<protein>
    <submittedName>
        <fullName evidence="2">Uncharacterized protein</fullName>
    </submittedName>
</protein>
<keyword evidence="1" id="KW-0812">Transmembrane</keyword>
<evidence type="ECO:0000256" key="1">
    <source>
        <dbReference type="SAM" id="Phobius"/>
    </source>
</evidence>
<feature type="transmembrane region" description="Helical" evidence="1">
    <location>
        <begin position="230"/>
        <end position="250"/>
    </location>
</feature>
<dbReference type="STRING" id="1664694.A0A0N1HAQ1"/>
<evidence type="ECO:0000313" key="2">
    <source>
        <dbReference type="EMBL" id="KPI45106.1"/>
    </source>
</evidence>
<accession>A0A0N1HAQ1</accession>
<reference evidence="2 3" key="1">
    <citation type="submission" date="2015-06" db="EMBL/GenBank/DDBJ databases">
        <title>Draft genome of the ant-associated black yeast Phialophora attae CBS 131958.</title>
        <authorList>
            <person name="Moreno L.F."/>
            <person name="Stielow B.J."/>
            <person name="de Hoog S."/>
            <person name="Vicente V.A."/>
            <person name="Weiss V.A."/>
            <person name="de Vries M."/>
            <person name="Cruz L.M."/>
            <person name="Souza E.M."/>
        </authorList>
    </citation>
    <scope>NUCLEOTIDE SEQUENCE [LARGE SCALE GENOMIC DNA]</scope>
    <source>
        <strain evidence="2 3">CBS 131958</strain>
    </source>
</reference>
<dbReference type="RefSeq" id="XP_018005069.1">
    <property type="nucleotide sequence ID" value="XM_018142829.1"/>
</dbReference>
<keyword evidence="1" id="KW-1133">Transmembrane helix</keyword>
<feature type="transmembrane region" description="Helical" evidence="1">
    <location>
        <begin position="149"/>
        <end position="169"/>
    </location>
</feature>
<sequence length="277" mass="32221">MELTVLGFLAPTLVTYLCWWHKPRDVMTAQTIYVDTSVEDVFSRAGLPVSTEWYKSPLDFIERSEHHGSILFRYWINILARVKRPIGNENIKYISVEQRRSDNDIQNMETKWGFLEVIPTIPYLAINFAAWNSHLPTNAELWMWRAASIAMAATFMMGALIEGAMLYLLPHQHERDLLQRYRDEVSQPPTHRGDQRNEYTTFTIRVRKLVQRLRNNSAVDDPNLDVPLRLLIPATLFAAIYLISRLYVLIEDVISFRSMPGSVYAAVQWSDYFPHIS</sequence>
<keyword evidence="3" id="KW-1185">Reference proteome</keyword>
<dbReference type="GeneID" id="28734709"/>
<dbReference type="PANTHER" id="PTHR35043:SF7">
    <property type="entry name" value="TRANSCRIPTION FACTOR DOMAIN-CONTAINING PROTEIN"/>
    <property type="match status" value="1"/>
</dbReference>
<dbReference type="Proteomes" id="UP000038010">
    <property type="component" value="Unassembled WGS sequence"/>
</dbReference>
<dbReference type="VEuPathDB" id="FungiDB:AB675_2827"/>
<dbReference type="EMBL" id="LFJN01000002">
    <property type="protein sequence ID" value="KPI45106.1"/>
    <property type="molecule type" value="Genomic_DNA"/>
</dbReference>
<comment type="caution">
    <text evidence="2">The sequence shown here is derived from an EMBL/GenBank/DDBJ whole genome shotgun (WGS) entry which is preliminary data.</text>
</comment>
<dbReference type="PANTHER" id="PTHR35043">
    <property type="entry name" value="TRANSCRIPTION FACTOR DOMAIN-CONTAINING PROTEIN"/>
    <property type="match status" value="1"/>
</dbReference>
<gene>
    <name evidence="2" type="ORF">AB675_2827</name>
</gene>
<name>A0A0N1HAQ1_9EURO</name>
<dbReference type="AlphaFoldDB" id="A0A0N1HAQ1"/>
<organism evidence="2 3">
    <name type="scientific">Cyphellophora attinorum</name>
    <dbReference type="NCBI Taxonomy" id="1664694"/>
    <lineage>
        <taxon>Eukaryota</taxon>
        <taxon>Fungi</taxon>
        <taxon>Dikarya</taxon>
        <taxon>Ascomycota</taxon>
        <taxon>Pezizomycotina</taxon>
        <taxon>Eurotiomycetes</taxon>
        <taxon>Chaetothyriomycetidae</taxon>
        <taxon>Chaetothyriales</taxon>
        <taxon>Cyphellophoraceae</taxon>
        <taxon>Cyphellophora</taxon>
    </lineage>
</organism>
<proteinExistence type="predicted"/>